<feature type="transmembrane region" description="Helical" evidence="1">
    <location>
        <begin position="88"/>
        <end position="106"/>
    </location>
</feature>
<evidence type="ECO:0000313" key="2">
    <source>
        <dbReference type="EMBL" id="RKE03849.1"/>
    </source>
</evidence>
<protein>
    <submittedName>
        <fullName evidence="2">Uncharacterized protein</fullName>
    </submittedName>
</protein>
<evidence type="ECO:0000313" key="3">
    <source>
        <dbReference type="Proteomes" id="UP000284531"/>
    </source>
</evidence>
<accession>A0A419X8C1</accession>
<keyword evidence="1" id="KW-0812">Transmembrane</keyword>
<organism evidence="2 3">
    <name type="scientific">Marinifilum flexuosum</name>
    <dbReference type="NCBI Taxonomy" id="1117708"/>
    <lineage>
        <taxon>Bacteria</taxon>
        <taxon>Pseudomonadati</taxon>
        <taxon>Bacteroidota</taxon>
        <taxon>Bacteroidia</taxon>
        <taxon>Marinilabiliales</taxon>
        <taxon>Marinifilaceae</taxon>
    </lineage>
</organism>
<proteinExistence type="predicted"/>
<reference evidence="2 3" key="1">
    <citation type="submission" date="2018-09" db="EMBL/GenBank/DDBJ databases">
        <title>Genomic Encyclopedia of Archaeal and Bacterial Type Strains, Phase II (KMG-II): from individual species to whole genera.</title>
        <authorList>
            <person name="Goeker M."/>
        </authorList>
    </citation>
    <scope>NUCLEOTIDE SEQUENCE [LARGE SCALE GENOMIC DNA]</scope>
    <source>
        <strain evidence="2 3">DSM 21950</strain>
    </source>
</reference>
<keyword evidence="1" id="KW-1133">Transmembrane helix</keyword>
<keyword evidence="1" id="KW-0472">Membrane</keyword>
<dbReference type="EMBL" id="RAPQ01000008">
    <property type="protein sequence ID" value="RKE03849.1"/>
    <property type="molecule type" value="Genomic_DNA"/>
</dbReference>
<dbReference type="Proteomes" id="UP000284531">
    <property type="component" value="Unassembled WGS sequence"/>
</dbReference>
<dbReference type="AlphaFoldDB" id="A0A419X8C1"/>
<evidence type="ECO:0000256" key="1">
    <source>
        <dbReference type="SAM" id="Phobius"/>
    </source>
</evidence>
<comment type="caution">
    <text evidence="2">The sequence shown here is derived from an EMBL/GenBank/DDBJ whole genome shotgun (WGS) entry which is preliminary data.</text>
</comment>
<keyword evidence="3" id="KW-1185">Reference proteome</keyword>
<gene>
    <name evidence="2" type="ORF">BXY64_0859</name>
</gene>
<dbReference type="OrthoDB" id="983148at2"/>
<feature type="transmembrane region" description="Helical" evidence="1">
    <location>
        <begin position="50"/>
        <end position="68"/>
    </location>
</feature>
<name>A0A419X8C1_9BACT</name>
<dbReference type="RefSeq" id="WP_120238682.1">
    <property type="nucleotide sequence ID" value="NZ_CANNEC010000004.1"/>
</dbReference>
<sequence>MEEQYLFEAEKFGLSDKSIHLLRNRYSYKTIDLEDVDSITIAKGKDLNNWAWVLFIGVMLLAFVAYDLLKILNLYGDENTHVIYLERLLIPLFPFVLGIYTVIISLRNSKVMRMYVGSKKYHFSLRRIIKANSYDEFIVQIKDQYKSIRIN</sequence>